<evidence type="ECO:0000313" key="4">
    <source>
        <dbReference type="EMBL" id="NRF66436.1"/>
    </source>
</evidence>
<dbReference type="RefSeq" id="WP_173121512.1">
    <property type="nucleotide sequence ID" value="NZ_JABRWJ010000002.1"/>
</dbReference>
<accession>A0ABX2ECQ1</accession>
<feature type="compositionally biased region" description="Pro residues" evidence="1">
    <location>
        <begin position="431"/>
        <end position="461"/>
    </location>
</feature>
<organism evidence="4 5">
    <name type="scientific">Pseudaquabacterium terrae</name>
    <dbReference type="NCBI Taxonomy" id="2732868"/>
    <lineage>
        <taxon>Bacteria</taxon>
        <taxon>Pseudomonadati</taxon>
        <taxon>Pseudomonadota</taxon>
        <taxon>Betaproteobacteria</taxon>
        <taxon>Burkholderiales</taxon>
        <taxon>Sphaerotilaceae</taxon>
        <taxon>Pseudaquabacterium</taxon>
    </lineage>
</organism>
<sequence>MTLTLLAVSLNEQPLTQPITACFDASGGTIGRADHNTMALPDPERHISRLQAEIIGTGSQYLIKNVGAANPIIIGNRTLVQGDSTLLAHNDQVRIGGYLLQVVVDAEDGADITRGRAAIAAAEPTALRSNAWPREPSTPPPVSTPRPGAAPAGLSDIATPLSSSNPFADLIGGPPAAAPVAAPPAFARPAPGTKVSGDTFADLMPAPAGIPRSSQALGAAMPAPAPGGKLPDDFDPFAAPHAVRPDPFAPAPAARSGSGGAFDDLIPSAPPSSLDDVFGLRPAAASGGSHDPLANFMAGLPAGGAGAGAPVPAGPGGLSVDPLALFGGSDRPAPAAAPSAANHTPDLMAGFVPPQVVPPPARAPAPRAVPPAPEVANPVLPTRFDWQISPPPPPITTPAARIEPEAPPVAASPPVAAAAVDFDFGEVRPPAPPMAPPMAAPPFAPPAPAAHAPTPQPPAAALPPAAMAPGSADTDALWRAFCEGAAIPPELLPGLTPALMREVGGVLRAAIEGTLQLIAVRATTKHELRAAVTVIQARGNNPLKFSPDAATGIEQLLRPTMRGFLAGPAAMTDAMNDLVGHSIGTVAGMRAALDGMLGRFAPQQLESKLVGSSLLDSVLPMNRKAKLWELYLQHFETIRDEAQEDFHNLFGKAFLAAYEQQLERLKRNNGGG</sequence>
<name>A0ABX2ECQ1_9BURK</name>
<proteinExistence type="predicted"/>
<feature type="region of interest" description="Disordered" evidence="1">
    <location>
        <begin position="431"/>
        <end position="469"/>
    </location>
</feature>
<dbReference type="Gene3D" id="2.60.200.20">
    <property type="match status" value="1"/>
</dbReference>
<dbReference type="InterPro" id="IPR017735">
    <property type="entry name" value="T6SS_FHA"/>
</dbReference>
<feature type="region of interest" description="Disordered" evidence="1">
    <location>
        <begin position="239"/>
        <end position="268"/>
    </location>
</feature>
<dbReference type="Proteomes" id="UP000737171">
    <property type="component" value="Unassembled WGS sequence"/>
</dbReference>
<feature type="domain" description="FHA" evidence="2">
    <location>
        <begin position="29"/>
        <end position="96"/>
    </location>
</feature>
<dbReference type="SUPFAM" id="SSF49879">
    <property type="entry name" value="SMAD/FHA domain"/>
    <property type="match status" value="1"/>
</dbReference>
<gene>
    <name evidence="4" type="primary">tagH</name>
    <name evidence="4" type="ORF">HLB44_05520</name>
</gene>
<dbReference type="Pfam" id="PF00498">
    <property type="entry name" value="FHA"/>
    <property type="match status" value="1"/>
</dbReference>
<dbReference type="InterPro" id="IPR046883">
    <property type="entry name" value="T6SS_FHA_C"/>
</dbReference>
<protein>
    <submittedName>
        <fullName evidence="4">Type VI secretion system-associated FHA domain protein TagH</fullName>
    </submittedName>
</protein>
<evidence type="ECO:0000259" key="3">
    <source>
        <dbReference type="Pfam" id="PF20232"/>
    </source>
</evidence>
<comment type="caution">
    <text evidence="4">The sequence shown here is derived from an EMBL/GenBank/DDBJ whole genome shotgun (WGS) entry which is preliminary data.</text>
</comment>
<feature type="region of interest" description="Disordered" evidence="1">
    <location>
        <begin position="127"/>
        <end position="158"/>
    </location>
</feature>
<dbReference type="Pfam" id="PF20232">
    <property type="entry name" value="T6SS_FHA_C"/>
    <property type="match status" value="1"/>
</dbReference>
<evidence type="ECO:0000259" key="2">
    <source>
        <dbReference type="Pfam" id="PF00498"/>
    </source>
</evidence>
<feature type="domain" description="Type VI secretion system FHA" evidence="3">
    <location>
        <begin position="484"/>
        <end position="661"/>
    </location>
</feature>
<dbReference type="InterPro" id="IPR008984">
    <property type="entry name" value="SMAD_FHA_dom_sf"/>
</dbReference>
<evidence type="ECO:0000313" key="5">
    <source>
        <dbReference type="Proteomes" id="UP000737171"/>
    </source>
</evidence>
<keyword evidence="5" id="KW-1185">Reference proteome</keyword>
<dbReference type="InterPro" id="IPR000253">
    <property type="entry name" value="FHA_dom"/>
</dbReference>
<evidence type="ECO:0000256" key="1">
    <source>
        <dbReference type="SAM" id="MobiDB-lite"/>
    </source>
</evidence>
<dbReference type="NCBIfam" id="TIGR03354">
    <property type="entry name" value="VI_FHA"/>
    <property type="match status" value="1"/>
</dbReference>
<dbReference type="CDD" id="cd00060">
    <property type="entry name" value="FHA"/>
    <property type="match status" value="1"/>
</dbReference>
<reference evidence="4 5" key="1">
    <citation type="submission" date="2020-05" db="EMBL/GenBank/DDBJ databases">
        <title>Aquincola sp. isolate from soil.</title>
        <authorList>
            <person name="Han J."/>
            <person name="Kim D.-U."/>
        </authorList>
    </citation>
    <scope>NUCLEOTIDE SEQUENCE [LARGE SCALE GENOMIC DNA]</scope>
    <source>
        <strain evidence="4 5">S2</strain>
    </source>
</reference>
<dbReference type="EMBL" id="JABRWJ010000002">
    <property type="protein sequence ID" value="NRF66436.1"/>
    <property type="molecule type" value="Genomic_DNA"/>
</dbReference>